<evidence type="ECO:0000256" key="1">
    <source>
        <dbReference type="ARBA" id="ARBA00022679"/>
    </source>
</evidence>
<accession>A0A8T2RK28</accession>
<keyword evidence="2" id="KW-0520">NAD</keyword>
<dbReference type="CDD" id="cd01407">
    <property type="entry name" value="SIR2-fam"/>
    <property type="match status" value="1"/>
</dbReference>
<dbReference type="Pfam" id="PF02146">
    <property type="entry name" value="SIR2"/>
    <property type="match status" value="1"/>
</dbReference>
<feature type="binding site" evidence="3">
    <location>
        <position position="161"/>
    </location>
    <ligand>
        <name>Zn(2+)</name>
        <dbReference type="ChEBI" id="CHEBI:29105"/>
    </ligand>
</feature>
<evidence type="ECO:0000313" key="6">
    <source>
        <dbReference type="Proteomes" id="UP000825935"/>
    </source>
</evidence>
<evidence type="ECO:0000256" key="2">
    <source>
        <dbReference type="ARBA" id="ARBA00023027"/>
    </source>
</evidence>
<dbReference type="EMBL" id="CM035431">
    <property type="protein sequence ID" value="KAH7296057.1"/>
    <property type="molecule type" value="Genomic_DNA"/>
</dbReference>
<sequence>MNSELDAAITRAAEIIISGNPIVAFTGAGISVESGIPDFRSPGGLWSKYEPSVYCNFQIFRKRPELFWEMATEMHATMKNARPNPAHFAMAELERLGLLSCIVTQNVDNLHQEAGSNLVYELHGNASKSTCIGCKQSFATNDLISELESNKDLKVPKCPTCHGVIKMNAVLFGEPLPRNVLENAMRAARETKVLLVVGTSLVVSPANSIVDLCKDNDGKVLICDPNPSNETLADVMLCGAAGMILPRLVNACSMLLRRGSIADL</sequence>
<feature type="active site" description="Proton acceptor" evidence="3">
    <location>
        <position position="123"/>
    </location>
</feature>
<comment type="caution">
    <text evidence="5">The sequence shown here is derived from an EMBL/GenBank/DDBJ whole genome shotgun (WGS) entry which is preliminary data.</text>
</comment>
<dbReference type="OrthoDB" id="424302at2759"/>
<proteinExistence type="predicted"/>
<dbReference type="SUPFAM" id="SSF52467">
    <property type="entry name" value="DHS-like NAD/FAD-binding domain"/>
    <property type="match status" value="1"/>
</dbReference>
<evidence type="ECO:0000256" key="3">
    <source>
        <dbReference type="PROSITE-ProRule" id="PRU00236"/>
    </source>
</evidence>
<dbReference type="InterPro" id="IPR050134">
    <property type="entry name" value="NAD-dep_sirtuin_deacylases"/>
</dbReference>
<gene>
    <name evidence="5" type="ORF">KP509_26G007200</name>
</gene>
<dbReference type="GO" id="GO:0046872">
    <property type="term" value="F:metal ion binding"/>
    <property type="evidence" value="ECO:0007669"/>
    <property type="project" value="UniProtKB-KW"/>
</dbReference>
<dbReference type="PANTHER" id="PTHR11085">
    <property type="entry name" value="NAD-DEPENDENT PROTEIN DEACYLASE SIRTUIN-5, MITOCHONDRIAL-RELATED"/>
    <property type="match status" value="1"/>
</dbReference>
<dbReference type="GO" id="GO:0017136">
    <property type="term" value="F:histone deacetylase activity, NAD-dependent"/>
    <property type="evidence" value="ECO:0007669"/>
    <property type="project" value="TreeGrafter"/>
</dbReference>
<dbReference type="OMA" id="MATEMHA"/>
<dbReference type="PANTHER" id="PTHR11085:SF10">
    <property type="entry name" value="NAD-DEPENDENT PROTEIN DEACYLASE SIRTUIN-5, MITOCHONDRIAL-RELATED"/>
    <property type="match status" value="1"/>
</dbReference>
<dbReference type="Gene3D" id="3.40.50.1220">
    <property type="entry name" value="TPP-binding domain"/>
    <property type="match status" value="1"/>
</dbReference>
<protein>
    <recommendedName>
        <fullName evidence="4">Deacetylase sirtuin-type domain-containing protein</fullName>
    </recommendedName>
</protein>
<dbReference type="Proteomes" id="UP000825935">
    <property type="component" value="Chromosome 26"/>
</dbReference>
<feature type="binding site" evidence="3">
    <location>
        <position position="131"/>
    </location>
    <ligand>
        <name>Zn(2+)</name>
        <dbReference type="ChEBI" id="CHEBI:29105"/>
    </ligand>
</feature>
<dbReference type="Gene3D" id="3.30.1600.10">
    <property type="entry name" value="SIR2/SIRT2 'Small Domain"/>
    <property type="match status" value="1"/>
</dbReference>
<organism evidence="5 6">
    <name type="scientific">Ceratopteris richardii</name>
    <name type="common">Triangle waterfern</name>
    <dbReference type="NCBI Taxonomy" id="49495"/>
    <lineage>
        <taxon>Eukaryota</taxon>
        <taxon>Viridiplantae</taxon>
        <taxon>Streptophyta</taxon>
        <taxon>Embryophyta</taxon>
        <taxon>Tracheophyta</taxon>
        <taxon>Polypodiopsida</taxon>
        <taxon>Polypodiidae</taxon>
        <taxon>Polypodiales</taxon>
        <taxon>Pteridineae</taxon>
        <taxon>Pteridaceae</taxon>
        <taxon>Parkerioideae</taxon>
        <taxon>Ceratopteris</taxon>
    </lineage>
</organism>
<dbReference type="NCBIfam" id="NF001753">
    <property type="entry name" value="PRK00481.1-3"/>
    <property type="match status" value="1"/>
</dbReference>
<dbReference type="InterPro" id="IPR026590">
    <property type="entry name" value="Ssirtuin_cat_dom"/>
</dbReference>
<dbReference type="GO" id="GO:0070403">
    <property type="term" value="F:NAD+ binding"/>
    <property type="evidence" value="ECO:0007669"/>
    <property type="project" value="InterPro"/>
</dbReference>
<dbReference type="AlphaFoldDB" id="A0A8T2RK28"/>
<feature type="domain" description="Deacetylase sirtuin-type" evidence="4">
    <location>
        <begin position="2"/>
        <end position="255"/>
    </location>
</feature>
<keyword evidence="6" id="KW-1185">Reference proteome</keyword>
<evidence type="ECO:0000259" key="4">
    <source>
        <dbReference type="PROSITE" id="PS50305"/>
    </source>
</evidence>
<dbReference type="InterPro" id="IPR003000">
    <property type="entry name" value="Sirtuin"/>
</dbReference>
<feature type="binding site" evidence="3">
    <location>
        <position position="134"/>
    </location>
    <ligand>
        <name>Zn(2+)</name>
        <dbReference type="ChEBI" id="CHEBI:29105"/>
    </ligand>
</feature>
<keyword evidence="3" id="KW-0479">Metal-binding</keyword>
<keyword evidence="1" id="KW-0808">Transferase</keyword>
<dbReference type="PROSITE" id="PS50305">
    <property type="entry name" value="SIRTUIN"/>
    <property type="match status" value="1"/>
</dbReference>
<dbReference type="GO" id="GO:0005634">
    <property type="term" value="C:nucleus"/>
    <property type="evidence" value="ECO:0007669"/>
    <property type="project" value="TreeGrafter"/>
</dbReference>
<dbReference type="InterPro" id="IPR029035">
    <property type="entry name" value="DHS-like_NAD/FAD-binding_dom"/>
</dbReference>
<name>A0A8T2RK28_CERRI</name>
<keyword evidence="3" id="KW-0862">Zinc</keyword>
<dbReference type="InterPro" id="IPR026591">
    <property type="entry name" value="Sirtuin_cat_small_dom_sf"/>
</dbReference>
<reference evidence="5" key="1">
    <citation type="submission" date="2021-08" db="EMBL/GenBank/DDBJ databases">
        <title>WGS assembly of Ceratopteris richardii.</title>
        <authorList>
            <person name="Marchant D.B."/>
            <person name="Chen G."/>
            <person name="Jenkins J."/>
            <person name="Shu S."/>
            <person name="Leebens-Mack J."/>
            <person name="Grimwood J."/>
            <person name="Schmutz J."/>
            <person name="Soltis P."/>
            <person name="Soltis D."/>
            <person name="Chen Z.-H."/>
        </authorList>
    </citation>
    <scope>NUCLEOTIDE SEQUENCE</scope>
    <source>
        <strain evidence="5">Whitten #5841</strain>
        <tissue evidence="5">Leaf</tissue>
    </source>
</reference>
<evidence type="ECO:0000313" key="5">
    <source>
        <dbReference type="EMBL" id="KAH7296057.1"/>
    </source>
</evidence>
<feature type="binding site" evidence="3">
    <location>
        <position position="158"/>
    </location>
    <ligand>
        <name>Zn(2+)</name>
        <dbReference type="ChEBI" id="CHEBI:29105"/>
    </ligand>
</feature>